<dbReference type="PANTHER" id="PTHR22677">
    <property type="entry name" value="ANKYRIN REPEAT DOMAIN-CONTAINING PROTEIN 60"/>
    <property type="match status" value="1"/>
</dbReference>
<organism evidence="2 3">
    <name type="scientific">Scomber scombrus</name>
    <name type="common">Atlantic mackerel</name>
    <name type="synonym">Scomber vernalis</name>
    <dbReference type="NCBI Taxonomy" id="13677"/>
    <lineage>
        <taxon>Eukaryota</taxon>
        <taxon>Metazoa</taxon>
        <taxon>Chordata</taxon>
        <taxon>Craniata</taxon>
        <taxon>Vertebrata</taxon>
        <taxon>Euteleostomi</taxon>
        <taxon>Actinopterygii</taxon>
        <taxon>Neopterygii</taxon>
        <taxon>Teleostei</taxon>
        <taxon>Neoteleostei</taxon>
        <taxon>Acanthomorphata</taxon>
        <taxon>Pelagiaria</taxon>
        <taxon>Scombriformes</taxon>
        <taxon>Scombridae</taxon>
        <taxon>Scomber</taxon>
    </lineage>
</organism>
<dbReference type="Gene3D" id="1.25.40.20">
    <property type="entry name" value="Ankyrin repeat-containing domain"/>
    <property type="match status" value="1"/>
</dbReference>
<dbReference type="SUPFAM" id="SSF48403">
    <property type="entry name" value="Ankyrin repeat"/>
    <property type="match status" value="1"/>
</dbReference>
<proteinExistence type="predicted"/>
<dbReference type="InterPro" id="IPR002110">
    <property type="entry name" value="Ankyrin_rpt"/>
</dbReference>
<dbReference type="SMART" id="SM00248">
    <property type="entry name" value="ANK"/>
    <property type="match status" value="3"/>
</dbReference>
<accession>A0AAV1Q9F5</accession>
<dbReference type="PROSITE" id="PS50088">
    <property type="entry name" value="ANK_REPEAT"/>
    <property type="match status" value="1"/>
</dbReference>
<dbReference type="Pfam" id="PF12796">
    <property type="entry name" value="Ank_2"/>
    <property type="match status" value="1"/>
</dbReference>
<evidence type="ECO:0000313" key="2">
    <source>
        <dbReference type="EMBL" id="CAK6981082.1"/>
    </source>
</evidence>
<dbReference type="AlphaFoldDB" id="A0AAV1Q9F5"/>
<reference evidence="2 3" key="1">
    <citation type="submission" date="2024-01" db="EMBL/GenBank/DDBJ databases">
        <authorList>
            <person name="Alioto T."/>
            <person name="Alioto T."/>
            <person name="Gomez Garrido J."/>
        </authorList>
    </citation>
    <scope>NUCLEOTIDE SEQUENCE [LARGE SCALE GENOMIC DNA]</scope>
</reference>
<keyword evidence="3" id="KW-1185">Reference proteome</keyword>
<name>A0AAV1Q9F5_SCOSC</name>
<sequence length="222" mass="24413">MTTIQEEIFRCVLSGDLEAVRECLGHETETEESQEDLDLFGKKDEAGRNAMLAACMLGRSSIIPELLTNGAQVNEQTVRGYSSLHLAACWGHLETVRTLLDLGADTQAKTFRGETPVDLARKYSNTDCADCLILAEAKRDLMSYVACVKDMSSDPERSLTKEEKNICTRACSTTSDWIQSVKNPTVSDFIAQREDMEETLQPVLSKLSAQSAELPVNAAGKL</sequence>
<keyword evidence="1" id="KW-0040">ANK repeat</keyword>
<dbReference type="InterPro" id="IPR029048">
    <property type="entry name" value="HSP70_C_sf"/>
</dbReference>
<evidence type="ECO:0000256" key="1">
    <source>
        <dbReference type="PROSITE-ProRule" id="PRU00023"/>
    </source>
</evidence>
<evidence type="ECO:0000313" key="3">
    <source>
        <dbReference type="Proteomes" id="UP001314229"/>
    </source>
</evidence>
<dbReference type="SUPFAM" id="SSF100934">
    <property type="entry name" value="Heat shock protein 70kD (HSP70), C-terminal subdomain"/>
    <property type="match status" value="1"/>
</dbReference>
<dbReference type="Gene3D" id="1.20.1270.10">
    <property type="match status" value="1"/>
</dbReference>
<comment type="caution">
    <text evidence="2">The sequence shown here is derived from an EMBL/GenBank/DDBJ whole genome shotgun (WGS) entry which is preliminary data.</text>
</comment>
<dbReference type="PANTHER" id="PTHR22677:SF4">
    <property type="entry name" value="USHER SYNDROME TYPE-1G PROTEIN-LIKE PROTEIN"/>
    <property type="match status" value="1"/>
</dbReference>
<dbReference type="InterPro" id="IPR036770">
    <property type="entry name" value="Ankyrin_rpt-contain_sf"/>
</dbReference>
<dbReference type="Proteomes" id="UP001314229">
    <property type="component" value="Unassembled WGS sequence"/>
</dbReference>
<gene>
    <name evidence="2" type="ORF">FSCOSCO3_A032578</name>
</gene>
<dbReference type="InterPro" id="IPR039323">
    <property type="entry name" value="ANKRD_45/46/60"/>
</dbReference>
<dbReference type="PROSITE" id="PS50297">
    <property type="entry name" value="ANK_REP_REGION"/>
    <property type="match status" value="1"/>
</dbReference>
<protein>
    <submittedName>
        <fullName evidence="2">Ankyrin repeat domain-containing protein 45</fullName>
    </submittedName>
</protein>
<feature type="repeat" description="ANK" evidence="1">
    <location>
        <begin position="79"/>
        <end position="111"/>
    </location>
</feature>
<dbReference type="EMBL" id="CAWUFR010000769">
    <property type="protein sequence ID" value="CAK6981082.1"/>
    <property type="molecule type" value="Genomic_DNA"/>
</dbReference>